<reference evidence="1" key="1">
    <citation type="journal article" date="2023" name="Insect Mol. Biol.">
        <title>Genome sequencing provides insights into the evolution of gene families encoding plant cell wall-degrading enzymes in longhorned beetles.</title>
        <authorList>
            <person name="Shin N.R."/>
            <person name="Okamura Y."/>
            <person name="Kirsch R."/>
            <person name="Pauchet Y."/>
        </authorList>
    </citation>
    <scope>NUCLEOTIDE SEQUENCE</scope>
    <source>
        <strain evidence="1">MMC_N1</strain>
    </source>
</reference>
<keyword evidence="2" id="KW-1185">Reference proteome</keyword>
<name>A0ABQ9JCJ8_9CUCU</name>
<comment type="caution">
    <text evidence="1">The sequence shown here is derived from an EMBL/GenBank/DDBJ whole genome shotgun (WGS) entry which is preliminary data.</text>
</comment>
<evidence type="ECO:0000313" key="2">
    <source>
        <dbReference type="Proteomes" id="UP001162164"/>
    </source>
</evidence>
<sequence length="109" mass="12438">MSFVEGEVMEEVTGVIDRGGISGSIVWLPTLGVENVRKYTDRHLTMMDSGANISVRFFLKATFYCLQDLEMVIKCLICKAPFKKGRQLPFHRRPYTRSSPERAMTNFKG</sequence>
<organism evidence="1 2">
    <name type="scientific">Molorchus minor</name>
    <dbReference type="NCBI Taxonomy" id="1323400"/>
    <lineage>
        <taxon>Eukaryota</taxon>
        <taxon>Metazoa</taxon>
        <taxon>Ecdysozoa</taxon>
        <taxon>Arthropoda</taxon>
        <taxon>Hexapoda</taxon>
        <taxon>Insecta</taxon>
        <taxon>Pterygota</taxon>
        <taxon>Neoptera</taxon>
        <taxon>Endopterygota</taxon>
        <taxon>Coleoptera</taxon>
        <taxon>Polyphaga</taxon>
        <taxon>Cucujiformia</taxon>
        <taxon>Chrysomeloidea</taxon>
        <taxon>Cerambycidae</taxon>
        <taxon>Lamiinae</taxon>
        <taxon>Monochamini</taxon>
        <taxon>Molorchus</taxon>
    </lineage>
</organism>
<gene>
    <name evidence="1" type="ORF">NQ317_015207</name>
</gene>
<accession>A0ABQ9JCJ8</accession>
<dbReference type="EMBL" id="JAPWTJ010000752">
    <property type="protein sequence ID" value="KAJ8975874.1"/>
    <property type="molecule type" value="Genomic_DNA"/>
</dbReference>
<protein>
    <submittedName>
        <fullName evidence="1">Uncharacterized protein</fullName>
    </submittedName>
</protein>
<evidence type="ECO:0000313" key="1">
    <source>
        <dbReference type="EMBL" id="KAJ8975874.1"/>
    </source>
</evidence>
<proteinExistence type="predicted"/>
<dbReference type="Proteomes" id="UP001162164">
    <property type="component" value="Unassembled WGS sequence"/>
</dbReference>